<dbReference type="NCBIfam" id="TIGR02532">
    <property type="entry name" value="IV_pilin_GFxxxE"/>
    <property type="match status" value="1"/>
</dbReference>
<sequence length="138" mass="15505">MVNAMNRLRAHSARRKTARGFTLIELLVVLAIVSLLLTLAVPRYFHSVDTARETVLIENLSIARETIDKFFEDTGRYPDSLEELVEKKYLRALPFDPIVNSSTGWTIVPPDDTSKGRVYDLHSAAQGTGRTNVPYSAR</sequence>
<evidence type="ECO:0000256" key="1">
    <source>
        <dbReference type="SAM" id="Phobius"/>
    </source>
</evidence>
<organism evidence="2 3">
    <name type="scientific">Paraburkholderia largidicola</name>
    <dbReference type="NCBI Taxonomy" id="3014751"/>
    <lineage>
        <taxon>Bacteria</taxon>
        <taxon>Pseudomonadati</taxon>
        <taxon>Pseudomonadota</taxon>
        <taxon>Betaproteobacteria</taxon>
        <taxon>Burkholderiales</taxon>
        <taxon>Burkholderiaceae</taxon>
        <taxon>Paraburkholderia</taxon>
    </lineage>
</organism>
<keyword evidence="1" id="KW-0812">Transmembrane</keyword>
<dbReference type="KEGG" id="plad:PPGU16_60990"/>
<dbReference type="Gene3D" id="3.30.700.10">
    <property type="entry name" value="Glycoprotein, Type 4 Pilin"/>
    <property type="match status" value="1"/>
</dbReference>
<gene>
    <name evidence="2" type="primary">oxpG_1</name>
    <name evidence="2" type="ORF">PPGU16_60990</name>
</gene>
<evidence type="ECO:0000313" key="3">
    <source>
        <dbReference type="Proteomes" id="UP000510888"/>
    </source>
</evidence>
<keyword evidence="1" id="KW-1133">Transmembrane helix</keyword>
<dbReference type="InterPro" id="IPR012902">
    <property type="entry name" value="N_methyl_site"/>
</dbReference>
<protein>
    <submittedName>
        <fullName evidence="2">Type II secretion system pseudopilin OxpG</fullName>
    </submittedName>
</protein>
<reference evidence="2 3" key="1">
    <citation type="journal article" date="2020" name="Genes (Basel)">
        <title>Genomic Comparison of Insect Gut Symbionts from Divergent Burkholderia Subclades.</title>
        <authorList>
            <person name="Takeshita K."/>
            <person name="Kikuchi Y."/>
        </authorList>
    </citation>
    <scope>NUCLEOTIDE SEQUENCE [LARGE SCALE GENOMIC DNA]</scope>
    <source>
        <strain evidence="2 3">PGU16</strain>
        <plasmid evidence="2 3">PPGU16_p1</plasmid>
    </source>
</reference>
<feature type="transmembrane region" description="Helical" evidence="1">
    <location>
        <begin position="21"/>
        <end position="45"/>
    </location>
</feature>
<proteinExistence type="predicted"/>
<dbReference type="PROSITE" id="PS00409">
    <property type="entry name" value="PROKAR_NTER_METHYL"/>
    <property type="match status" value="1"/>
</dbReference>
<dbReference type="Proteomes" id="UP000510888">
    <property type="component" value="Plasmid PPGU16_p1"/>
</dbReference>
<dbReference type="EMBL" id="AP023176">
    <property type="protein sequence ID" value="BCF93032.1"/>
    <property type="molecule type" value="Genomic_DNA"/>
</dbReference>
<geneLocation type="plasmid" evidence="2 3">
    <name>PPGU16_p1</name>
</geneLocation>
<dbReference type="InterPro" id="IPR045584">
    <property type="entry name" value="Pilin-like"/>
</dbReference>
<keyword evidence="2" id="KW-0614">Plasmid</keyword>
<evidence type="ECO:0000313" key="2">
    <source>
        <dbReference type="EMBL" id="BCF93032.1"/>
    </source>
</evidence>
<accession>A0A7I8BWK8</accession>
<name>A0A7I8BWK8_9BURK</name>
<keyword evidence="1" id="KW-0472">Membrane</keyword>
<keyword evidence="3" id="KW-1185">Reference proteome</keyword>
<dbReference type="AlphaFoldDB" id="A0A7I8BWK8"/>
<dbReference type="Pfam" id="PF07963">
    <property type="entry name" value="N_methyl"/>
    <property type="match status" value="1"/>
</dbReference>
<dbReference type="SUPFAM" id="SSF54523">
    <property type="entry name" value="Pili subunits"/>
    <property type="match status" value="1"/>
</dbReference>